<dbReference type="PROSITE" id="PS51083">
    <property type="entry name" value="ZF_HIT"/>
    <property type="match status" value="1"/>
</dbReference>
<dbReference type="Gene3D" id="3.30.60.190">
    <property type="match status" value="1"/>
</dbReference>
<dbReference type="GO" id="GO:0000463">
    <property type="term" value="P:maturation of LSU-rRNA from tricistronic rRNA transcript (SSU-rRNA, 5.8S rRNA, LSU-rRNA)"/>
    <property type="evidence" value="ECO:0007669"/>
    <property type="project" value="TreeGrafter"/>
</dbReference>
<evidence type="ECO:0000313" key="6">
    <source>
        <dbReference type="EMBL" id="VDK27882.1"/>
    </source>
</evidence>
<evidence type="ECO:0000313" key="8">
    <source>
        <dbReference type="WBParaSite" id="ASIM_0000705801-mRNA-1"/>
    </source>
</evidence>
<dbReference type="SUPFAM" id="SSF144232">
    <property type="entry name" value="HIT/MYND zinc finger-like"/>
    <property type="match status" value="1"/>
</dbReference>
<dbReference type="Proteomes" id="UP000267096">
    <property type="component" value="Unassembled WGS sequence"/>
</dbReference>
<evidence type="ECO:0000256" key="2">
    <source>
        <dbReference type="ARBA" id="ARBA00022771"/>
    </source>
</evidence>
<dbReference type="GO" id="GO:0070761">
    <property type="term" value="C:pre-snoRNP complex"/>
    <property type="evidence" value="ECO:0007669"/>
    <property type="project" value="TreeGrafter"/>
</dbReference>
<dbReference type="PANTHER" id="PTHR13483">
    <property type="entry name" value="BOX C_D SNORNA PROTEIN 1-RELATED"/>
    <property type="match status" value="1"/>
</dbReference>
<reference evidence="6 7" key="2">
    <citation type="submission" date="2018-11" db="EMBL/GenBank/DDBJ databases">
        <authorList>
            <consortium name="Pathogen Informatics"/>
        </authorList>
    </citation>
    <scope>NUCLEOTIDE SEQUENCE [LARGE SCALE GENOMIC DNA]</scope>
</reference>
<sequence>MVDESAVGENESEASPKSVVRLCDQCRKEPFKYKCPRCLFRSCSLQCSKHHKEQHN</sequence>
<dbReference type="AlphaFoldDB" id="A0A0M3JHE6"/>
<accession>A0A0M3JHE6</accession>
<reference evidence="8" key="1">
    <citation type="submission" date="2017-02" db="UniProtKB">
        <authorList>
            <consortium name="WormBaseParasite"/>
        </authorList>
    </citation>
    <scope>IDENTIFICATION</scope>
</reference>
<feature type="domain" description="HIT-type" evidence="5">
    <location>
        <begin position="23"/>
        <end position="56"/>
    </location>
</feature>
<dbReference type="InterPro" id="IPR007529">
    <property type="entry name" value="Znf_HIT"/>
</dbReference>
<keyword evidence="3" id="KW-0862">Zinc</keyword>
<dbReference type="PANTHER" id="PTHR13483:SF3">
    <property type="entry name" value="BOX C_D SNORNA PROTEIN 1"/>
    <property type="match status" value="1"/>
</dbReference>
<evidence type="ECO:0000256" key="1">
    <source>
        <dbReference type="ARBA" id="ARBA00022723"/>
    </source>
</evidence>
<dbReference type="EMBL" id="UYRR01015485">
    <property type="protein sequence ID" value="VDK27882.1"/>
    <property type="molecule type" value="Genomic_DNA"/>
</dbReference>
<dbReference type="OrthoDB" id="272357at2759"/>
<evidence type="ECO:0000256" key="3">
    <source>
        <dbReference type="ARBA" id="ARBA00022833"/>
    </source>
</evidence>
<dbReference type="GO" id="GO:0000492">
    <property type="term" value="P:box C/D snoRNP assembly"/>
    <property type="evidence" value="ECO:0007669"/>
    <property type="project" value="TreeGrafter"/>
</dbReference>
<evidence type="ECO:0000313" key="7">
    <source>
        <dbReference type="Proteomes" id="UP000267096"/>
    </source>
</evidence>
<dbReference type="Pfam" id="PF04438">
    <property type="entry name" value="zf-HIT"/>
    <property type="match status" value="1"/>
</dbReference>
<evidence type="ECO:0000259" key="5">
    <source>
        <dbReference type="PROSITE" id="PS51083"/>
    </source>
</evidence>
<evidence type="ECO:0000256" key="4">
    <source>
        <dbReference type="PROSITE-ProRule" id="PRU00453"/>
    </source>
</evidence>
<keyword evidence="1" id="KW-0479">Metal-binding</keyword>
<proteinExistence type="predicted"/>
<organism evidence="8">
    <name type="scientific">Anisakis simplex</name>
    <name type="common">Herring worm</name>
    <dbReference type="NCBI Taxonomy" id="6269"/>
    <lineage>
        <taxon>Eukaryota</taxon>
        <taxon>Metazoa</taxon>
        <taxon>Ecdysozoa</taxon>
        <taxon>Nematoda</taxon>
        <taxon>Chromadorea</taxon>
        <taxon>Rhabditida</taxon>
        <taxon>Spirurina</taxon>
        <taxon>Ascaridomorpha</taxon>
        <taxon>Ascaridoidea</taxon>
        <taxon>Anisakidae</taxon>
        <taxon>Anisakis</taxon>
        <taxon>Anisakis simplex complex</taxon>
    </lineage>
</organism>
<keyword evidence="2 4" id="KW-0863">Zinc-finger</keyword>
<gene>
    <name evidence="6" type="ORF">ASIM_LOCUS6823</name>
</gene>
<dbReference type="WBParaSite" id="ASIM_0000705801-mRNA-1">
    <property type="protein sequence ID" value="ASIM_0000705801-mRNA-1"/>
    <property type="gene ID" value="ASIM_0000705801"/>
</dbReference>
<name>A0A0M3JHE6_ANISI</name>
<dbReference type="GO" id="GO:0048254">
    <property type="term" value="P:snoRNA localization"/>
    <property type="evidence" value="ECO:0007669"/>
    <property type="project" value="TreeGrafter"/>
</dbReference>
<dbReference type="InterPro" id="IPR051639">
    <property type="entry name" value="BCD1"/>
</dbReference>
<dbReference type="GO" id="GO:0005634">
    <property type="term" value="C:nucleus"/>
    <property type="evidence" value="ECO:0007669"/>
    <property type="project" value="TreeGrafter"/>
</dbReference>
<keyword evidence="7" id="KW-1185">Reference proteome</keyword>
<protein>
    <submittedName>
        <fullName evidence="8">HIT-type domain-containing protein</fullName>
    </submittedName>
</protein>
<dbReference type="GO" id="GO:0008270">
    <property type="term" value="F:zinc ion binding"/>
    <property type="evidence" value="ECO:0007669"/>
    <property type="project" value="UniProtKB-UniRule"/>
</dbReference>